<dbReference type="InterPro" id="IPR034751">
    <property type="entry name" value="Yippee"/>
</dbReference>
<gene>
    <name evidence="2" type="ORF">INT47_001409</name>
</gene>
<accession>A0A8H7UWK3</accession>
<feature type="domain" description="Yippee" evidence="1">
    <location>
        <begin position="16"/>
        <end position="109"/>
    </location>
</feature>
<proteinExistence type="predicted"/>
<evidence type="ECO:0000313" key="2">
    <source>
        <dbReference type="EMBL" id="KAG2201321.1"/>
    </source>
</evidence>
<comment type="caution">
    <text evidence="2">The sequence shown here is derived from an EMBL/GenBank/DDBJ whole genome shotgun (WGS) entry which is preliminary data.</text>
</comment>
<dbReference type="EMBL" id="JAEPRD010000072">
    <property type="protein sequence ID" value="KAG2201321.1"/>
    <property type="molecule type" value="Genomic_DNA"/>
</dbReference>
<name>A0A8H7UWK3_9FUNG</name>
<keyword evidence="3" id="KW-1185">Reference proteome</keyword>
<evidence type="ECO:0000313" key="3">
    <source>
        <dbReference type="Proteomes" id="UP000603453"/>
    </source>
</evidence>
<dbReference type="OrthoDB" id="6407410at2759"/>
<dbReference type="Proteomes" id="UP000603453">
    <property type="component" value="Unassembled WGS sequence"/>
</dbReference>
<dbReference type="PANTHER" id="PTHR13848">
    <property type="entry name" value="PROTEIN YIPPEE-LIKE CG15309-RELATED"/>
    <property type="match status" value="1"/>
</dbReference>
<protein>
    <recommendedName>
        <fullName evidence="1">Yippee domain-containing protein</fullName>
    </recommendedName>
</protein>
<dbReference type="InterPro" id="IPR039058">
    <property type="entry name" value="Yippee_fam"/>
</dbReference>
<dbReference type="AlphaFoldDB" id="A0A8H7UWK3"/>
<organism evidence="2 3">
    <name type="scientific">Mucor saturninus</name>
    <dbReference type="NCBI Taxonomy" id="64648"/>
    <lineage>
        <taxon>Eukaryota</taxon>
        <taxon>Fungi</taxon>
        <taxon>Fungi incertae sedis</taxon>
        <taxon>Mucoromycota</taxon>
        <taxon>Mucoromycotina</taxon>
        <taxon>Mucoromycetes</taxon>
        <taxon>Mucorales</taxon>
        <taxon>Mucorineae</taxon>
        <taxon>Mucoraceae</taxon>
        <taxon>Mucor</taxon>
    </lineage>
</organism>
<reference evidence="2" key="1">
    <citation type="submission" date="2020-12" db="EMBL/GenBank/DDBJ databases">
        <title>Metabolic potential, ecology and presence of endohyphal bacteria is reflected in genomic diversity of Mucoromycotina.</title>
        <authorList>
            <person name="Muszewska A."/>
            <person name="Okrasinska A."/>
            <person name="Steczkiewicz K."/>
            <person name="Drgas O."/>
            <person name="Orlowska M."/>
            <person name="Perlinska-Lenart U."/>
            <person name="Aleksandrzak-Piekarczyk T."/>
            <person name="Szatraj K."/>
            <person name="Zielenkiewicz U."/>
            <person name="Pilsyk S."/>
            <person name="Malc E."/>
            <person name="Mieczkowski P."/>
            <person name="Kruszewska J.S."/>
            <person name="Biernat P."/>
            <person name="Pawlowska J."/>
        </authorList>
    </citation>
    <scope>NUCLEOTIDE SEQUENCE</scope>
    <source>
        <strain evidence="2">WA0000017839</strain>
    </source>
</reference>
<evidence type="ECO:0000259" key="1">
    <source>
        <dbReference type="PROSITE" id="PS51792"/>
    </source>
</evidence>
<sequence>MGFAYRVYLDNESKCKIYACSKCKTHLSTKNLRISKDFRGMYGKASLFEEVVNIKVAKKTEENIALAIFPVSVAEAVLVGNMQIKAYEESQKYKEGRFILEQTNVEAIEGPPETCKM</sequence>
<dbReference type="PROSITE" id="PS51792">
    <property type="entry name" value="YIPPEE"/>
    <property type="match status" value="1"/>
</dbReference>